<evidence type="ECO:0000256" key="1">
    <source>
        <dbReference type="SAM" id="MobiDB-lite"/>
    </source>
</evidence>
<evidence type="ECO:0000313" key="3">
    <source>
        <dbReference type="Proteomes" id="UP000018852"/>
    </source>
</evidence>
<gene>
    <name evidence="2" type="ORF">Q605_AUC00976G0004</name>
</gene>
<organism evidence="2 3">
    <name type="scientific">Actinomyces urogenitalis DORA_12</name>
    <dbReference type="NCBI Taxonomy" id="1403939"/>
    <lineage>
        <taxon>Bacteria</taxon>
        <taxon>Bacillati</taxon>
        <taxon>Actinomycetota</taxon>
        <taxon>Actinomycetes</taxon>
        <taxon>Actinomycetales</taxon>
        <taxon>Actinomycetaceae</taxon>
        <taxon>Actinomyces</taxon>
    </lineage>
</organism>
<evidence type="ECO:0000313" key="2">
    <source>
        <dbReference type="EMBL" id="ETJ02582.1"/>
    </source>
</evidence>
<feature type="non-terminal residue" evidence="2">
    <location>
        <position position="21"/>
    </location>
</feature>
<name>W1V9C2_9ACTO</name>
<dbReference type="AlphaFoldDB" id="W1V9C2"/>
<protein>
    <submittedName>
        <fullName evidence="2">Uncharacterized protein</fullName>
    </submittedName>
</protein>
<comment type="caution">
    <text evidence="2">The sequence shown here is derived from an EMBL/GenBank/DDBJ whole genome shotgun (WGS) entry which is preliminary data.</text>
</comment>
<sequence length="21" mass="2207">MPRTRSSRPTQATIAAATGFS</sequence>
<dbReference type="Proteomes" id="UP000018852">
    <property type="component" value="Unassembled WGS sequence"/>
</dbReference>
<proteinExistence type="predicted"/>
<accession>W1V9C2</accession>
<reference evidence="2 3" key="1">
    <citation type="submission" date="2013-12" db="EMBL/GenBank/DDBJ databases">
        <title>A Varibaculum cambriense genome reconstructed from a premature infant gut community with otherwise low bacterial novelty that shifts toward anaerobic metabolism during the third week of life.</title>
        <authorList>
            <person name="Brown C.T."/>
            <person name="Sharon I."/>
            <person name="Thomas B.C."/>
            <person name="Castelle C.J."/>
            <person name="Morowitz M.J."/>
            <person name="Banfield J.F."/>
        </authorList>
    </citation>
    <scope>NUCLEOTIDE SEQUENCE [LARGE SCALE GENOMIC DNA]</scope>
    <source>
        <strain evidence="3">DORA_12</strain>
    </source>
</reference>
<feature type="region of interest" description="Disordered" evidence="1">
    <location>
        <begin position="1"/>
        <end position="21"/>
    </location>
</feature>
<dbReference type="EMBL" id="AZLV01000976">
    <property type="protein sequence ID" value="ETJ02582.1"/>
    <property type="molecule type" value="Genomic_DNA"/>
</dbReference>